<dbReference type="SUPFAM" id="SSF54534">
    <property type="entry name" value="FKBP-like"/>
    <property type="match status" value="1"/>
</dbReference>
<dbReference type="EMBL" id="WMIF01000003">
    <property type="protein sequence ID" value="MTH33703.1"/>
    <property type="molecule type" value="Genomic_DNA"/>
</dbReference>
<comment type="caution">
    <text evidence="10">The sequence shown here is derived from an EMBL/GenBank/DDBJ whole genome shotgun (WGS) entry which is preliminary data.</text>
</comment>
<keyword evidence="11" id="KW-1185">Reference proteome</keyword>
<evidence type="ECO:0000256" key="3">
    <source>
        <dbReference type="ARBA" id="ARBA00013194"/>
    </source>
</evidence>
<dbReference type="Pfam" id="PF00639">
    <property type="entry name" value="Rotamase"/>
    <property type="match status" value="1"/>
</dbReference>
<name>A0A844H2I5_9RHOB</name>
<sequence length="267" mass="28599">MEIKPLLPPVTVNGVTIPPERIAAEAQNHPAPKGKPGLAWKAAARALALREILLQEARARGLSPDPAELSPGRWETEEEALIRQLLDQAIAPVLPDEAELRALYDAAPDRFRAPSLYEAAHILLAAPETDADAQALARQTAQALLAELRQSPRRFAELAARHSACASRDQGGLLGQLASGDTVPEFEAALAGMDEGAISEPVETRYGIHLIRLDARARGEVLPFDAVLPHLREAQEKAAWIRASRALTAELVAEAQVTGIAMSEVAA</sequence>
<reference evidence="10 11" key="1">
    <citation type="submission" date="2019-11" db="EMBL/GenBank/DDBJ databases">
        <authorList>
            <person name="Dong K."/>
        </authorList>
    </citation>
    <scope>NUCLEOTIDE SEQUENCE [LARGE SCALE GENOMIC DNA]</scope>
    <source>
        <strain evidence="10 11">JCM 17370</strain>
    </source>
</reference>
<dbReference type="OrthoDB" id="196786at2"/>
<dbReference type="InterPro" id="IPR027304">
    <property type="entry name" value="Trigger_fact/SurA_dom_sf"/>
</dbReference>
<dbReference type="GO" id="GO:0003755">
    <property type="term" value="F:peptidyl-prolyl cis-trans isomerase activity"/>
    <property type="evidence" value="ECO:0007669"/>
    <property type="project" value="UniProtKB-KW"/>
</dbReference>
<evidence type="ECO:0000259" key="9">
    <source>
        <dbReference type="PROSITE" id="PS50198"/>
    </source>
</evidence>
<evidence type="ECO:0000313" key="11">
    <source>
        <dbReference type="Proteomes" id="UP000442533"/>
    </source>
</evidence>
<dbReference type="PROSITE" id="PS50198">
    <property type="entry name" value="PPIC_PPIASE_2"/>
    <property type="match status" value="1"/>
</dbReference>
<dbReference type="InterPro" id="IPR023058">
    <property type="entry name" value="PPIase_PpiC_CS"/>
</dbReference>
<dbReference type="Proteomes" id="UP000442533">
    <property type="component" value="Unassembled WGS sequence"/>
</dbReference>
<evidence type="ECO:0000256" key="1">
    <source>
        <dbReference type="ARBA" id="ARBA00000971"/>
    </source>
</evidence>
<proteinExistence type="inferred from homology"/>
<keyword evidence="5 8" id="KW-0697">Rotamase</keyword>
<dbReference type="PANTHER" id="PTHR47245">
    <property type="entry name" value="PEPTIDYLPROLYL ISOMERASE"/>
    <property type="match status" value="1"/>
</dbReference>
<evidence type="ECO:0000256" key="7">
    <source>
        <dbReference type="ARBA" id="ARBA00031484"/>
    </source>
</evidence>
<organism evidence="10 11">
    <name type="scientific">Paracoccus limosus</name>
    <dbReference type="NCBI Taxonomy" id="913252"/>
    <lineage>
        <taxon>Bacteria</taxon>
        <taxon>Pseudomonadati</taxon>
        <taxon>Pseudomonadota</taxon>
        <taxon>Alphaproteobacteria</taxon>
        <taxon>Rhodobacterales</taxon>
        <taxon>Paracoccaceae</taxon>
        <taxon>Paracoccus</taxon>
    </lineage>
</organism>
<evidence type="ECO:0000256" key="6">
    <source>
        <dbReference type="ARBA" id="ARBA00030642"/>
    </source>
</evidence>
<evidence type="ECO:0000313" key="10">
    <source>
        <dbReference type="EMBL" id="MTH33703.1"/>
    </source>
</evidence>
<dbReference type="SUPFAM" id="SSF109998">
    <property type="entry name" value="Triger factor/SurA peptide-binding domain-like"/>
    <property type="match status" value="1"/>
</dbReference>
<feature type="domain" description="PpiC" evidence="9">
    <location>
        <begin position="114"/>
        <end position="215"/>
    </location>
</feature>
<gene>
    <name evidence="10" type="ORF">GL279_03740</name>
</gene>
<comment type="catalytic activity">
    <reaction evidence="1">
        <text>[protein]-peptidylproline (omega=180) = [protein]-peptidylproline (omega=0)</text>
        <dbReference type="Rhea" id="RHEA:16237"/>
        <dbReference type="Rhea" id="RHEA-COMP:10747"/>
        <dbReference type="Rhea" id="RHEA-COMP:10748"/>
        <dbReference type="ChEBI" id="CHEBI:83833"/>
        <dbReference type="ChEBI" id="CHEBI:83834"/>
        <dbReference type="EC" id="5.2.1.8"/>
    </reaction>
</comment>
<dbReference type="InterPro" id="IPR046357">
    <property type="entry name" value="PPIase_dom_sf"/>
</dbReference>
<dbReference type="InterPro" id="IPR000297">
    <property type="entry name" value="PPIase_PpiC"/>
</dbReference>
<dbReference type="RefSeq" id="WP_155063263.1">
    <property type="nucleotide sequence ID" value="NZ_WMIF01000003.1"/>
</dbReference>
<dbReference type="AlphaFoldDB" id="A0A844H2I5"/>
<dbReference type="EC" id="5.2.1.8" evidence="3"/>
<evidence type="ECO:0000256" key="8">
    <source>
        <dbReference type="PROSITE-ProRule" id="PRU00278"/>
    </source>
</evidence>
<evidence type="ECO:0000256" key="5">
    <source>
        <dbReference type="ARBA" id="ARBA00023110"/>
    </source>
</evidence>
<comment type="similarity">
    <text evidence="2">Belongs to the PpiC/parvulin rotamase family.</text>
</comment>
<accession>A0A844H2I5</accession>
<evidence type="ECO:0000256" key="4">
    <source>
        <dbReference type="ARBA" id="ARBA00018370"/>
    </source>
</evidence>
<dbReference type="PANTHER" id="PTHR47245:SF2">
    <property type="entry name" value="PEPTIDYL-PROLYL CIS-TRANS ISOMERASE HP_0175-RELATED"/>
    <property type="match status" value="1"/>
</dbReference>
<evidence type="ECO:0000256" key="2">
    <source>
        <dbReference type="ARBA" id="ARBA00007656"/>
    </source>
</evidence>
<dbReference type="InterPro" id="IPR050245">
    <property type="entry name" value="PrsA_foldase"/>
</dbReference>
<dbReference type="Gene3D" id="3.10.50.40">
    <property type="match status" value="1"/>
</dbReference>
<protein>
    <recommendedName>
        <fullName evidence="4">Parvulin-like PPIase</fullName>
        <ecNumber evidence="3">5.2.1.8</ecNumber>
    </recommendedName>
    <alternativeName>
        <fullName evidence="6">Peptidyl-prolyl cis-trans isomerase plp</fullName>
    </alternativeName>
    <alternativeName>
        <fullName evidence="7">Rotamase plp</fullName>
    </alternativeName>
</protein>
<keyword evidence="8" id="KW-0413">Isomerase</keyword>
<dbReference type="PROSITE" id="PS01096">
    <property type="entry name" value="PPIC_PPIASE_1"/>
    <property type="match status" value="1"/>
</dbReference>